<feature type="domain" description="Leucine-binding protein" evidence="2">
    <location>
        <begin position="41"/>
        <end position="344"/>
    </location>
</feature>
<dbReference type="Pfam" id="PF13458">
    <property type="entry name" value="Peripla_BP_6"/>
    <property type="match status" value="1"/>
</dbReference>
<dbReference type="PROSITE" id="PS51257">
    <property type="entry name" value="PROKAR_LIPOPROTEIN"/>
    <property type="match status" value="1"/>
</dbReference>
<dbReference type="InterPro" id="IPR028081">
    <property type="entry name" value="Leu-bd"/>
</dbReference>
<evidence type="ECO:0000313" key="3">
    <source>
        <dbReference type="EMBL" id="MXV64298.1"/>
    </source>
</evidence>
<dbReference type="PANTHER" id="PTHR30483">
    <property type="entry name" value="LEUCINE-SPECIFIC-BINDING PROTEIN"/>
    <property type="match status" value="1"/>
</dbReference>
<evidence type="ECO:0000313" key="4">
    <source>
        <dbReference type="Proteomes" id="UP000434101"/>
    </source>
</evidence>
<dbReference type="InterPro" id="IPR051010">
    <property type="entry name" value="BCAA_transport"/>
</dbReference>
<dbReference type="OrthoDB" id="161929at2157"/>
<organism evidence="3 4">
    <name type="scientific">Natronorubrum halalkaliphilum</name>
    <dbReference type="NCBI Taxonomy" id="2691917"/>
    <lineage>
        <taxon>Archaea</taxon>
        <taxon>Methanobacteriati</taxon>
        <taxon>Methanobacteriota</taxon>
        <taxon>Stenosarchaea group</taxon>
        <taxon>Halobacteria</taxon>
        <taxon>Halobacteriales</taxon>
        <taxon>Natrialbaceae</taxon>
        <taxon>Natronorubrum</taxon>
    </lineage>
</organism>
<dbReference type="PANTHER" id="PTHR30483:SF6">
    <property type="entry name" value="PERIPLASMIC BINDING PROTEIN OF ABC TRANSPORTER FOR NATURAL AMINO ACIDS"/>
    <property type="match status" value="1"/>
</dbReference>
<dbReference type="Proteomes" id="UP000434101">
    <property type="component" value="Unassembled WGS sequence"/>
</dbReference>
<dbReference type="InterPro" id="IPR028082">
    <property type="entry name" value="Peripla_BP_I"/>
</dbReference>
<dbReference type="Gene3D" id="3.40.50.2300">
    <property type="match status" value="2"/>
</dbReference>
<accession>A0A6B0VRY6</accession>
<evidence type="ECO:0000259" key="2">
    <source>
        <dbReference type="Pfam" id="PF13458"/>
    </source>
</evidence>
<keyword evidence="1" id="KW-0732">Signal</keyword>
<sequence length="412" mass="43539">MVRTVNRRQVVAGIGATGTLSLAGCLDALGAGDNGEDADARIGVLQPESGDLGDLGTPIADGAELPTIQLENEGVDFSIDLRREDTETTPDVGVNRAEALLDAGYPAVTGAAASDVTITCAEDVWIPNEVVAISPASTSPDITDMDGNWLLRTAPSDAWQGDAMAEIAVEQEGAEEIATLYLNNDYGQGLNDEFVAGCEDRGAEVLEEVPFEPEQPSYDSELESTIGEEPDLLMVVGYPESGQVIFRDFYSDFDDGTTILVPDGLIDPSLPGQVDNPMENVMGTAPSARGPGRDAFTDMYEDEFGREPGVFNGQAYDATAVLILATLAGGEIDGATISEHVREVANPGGEEIGPSNLDEGLEMAANGDEIQYLGASGSVDFDDNGDQVAVTYDIGRYHEDGYDVEDTIEYES</sequence>
<protein>
    <submittedName>
        <fullName evidence="3">ABC transporter substrate-binding protein</fullName>
    </submittedName>
</protein>
<keyword evidence="4" id="KW-1185">Reference proteome</keyword>
<dbReference type="EMBL" id="WUYX01000070">
    <property type="protein sequence ID" value="MXV64298.1"/>
    <property type="molecule type" value="Genomic_DNA"/>
</dbReference>
<dbReference type="RefSeq" id="WP_160067478.1">
    <property type="nucleotide sequence ID" value="NZ_WUYX01000070.1"/>
</dbReference>
<gene>
    <name evidence="3" type="ORF">GS429_19955</name>
</gene>
<dbReference type="CDD" id="cd06346">
    <property type="entry name" value="PBP1_ABC_ligand_binding-like"/>
    <property type="match status" value="1"/>
</dbReference>
<evidence type="ECO:0000256" key="1">
    <source>
        <dbReference type="ARBA" id="ARBA00022729"/>
    </source>
</evidence>
<proteinExistence type="predicted"/>
<comment type="caution">
    <text evidence="3">The sequence shown here is derived from an EMBL/GenBank/DDBJ whole genome shotgun (WGS) entry which is preliminary data.</text>
</comment>
<reference evidence="3 4" key="1">
    <citation type="submission" date="2020-01" db="EMBL/GenBank/DDBJ databases">
        <title>Natronorubrum sp. JWXQ-INN 674 isolated from Inner Mongolia Autonomous Region of China.</title>
        <authorList>
            <person name="Xue Q."/>
        </authorList>
    </citation>
    <scope>NUCLEOTIDE SEQUENCE [LARGE SCALE GENOMIC DNA]</scope>
    <source>
        <strain evidence="3 4">JWXQ-INN-674</strain>
    </source>
</reference>
<dbReference type="SUPFAM" id="SSF53822">
    <property type="entry name" value="Periplasmic binding protein-like I"/>
    <property type="match status" value="1"/>
</dbReference>
<dbReference type="AlphaFoldDB" id="A0A6B0VRY6"/>
<name>A0A6B0VRY6_9EURY</name>